<gene>
    <name evidence="1" type="ORF">LIER_05646</name>
</gene>
<keyword evidence="2" id="KW-1185">Reference proteome</keyword>
<sequence length="188" mass="21036">MAWDACVERAAQDHARSRSVRNPSHHEYSCYTDNKESYSNEEVRNISVASIPQQKEQPQMPMIHSNLIVVAMQQQLDTFKKFMAITFLASIAPVVPTTRIPFSDRLDAFHLLPATDKKTKEMRENSLVAGHITTIAGGIHGGGDSRNARKKYARREVYGVVDLQVGTEAITFTNVDCQGLEMPMTITL</sequence>
<proteinExistence type="predicted"/>
<accession>A0AAV3P625</accession>
<comment type="caution">
    <text evidence="1">The sequence shown here is derived from an EMBL/GenBank/DDBJ whole genome shotgun (WGS) entry which is preliminary data.</text>
</comment>
<name>A0AAV3P625_LITER</name>
<evidence type="ECO:0000313" key="1">
    <source>
        <dbReference type="EMBL" id="GAA0145458.1"/>
    </source>
</evidence>
<reference evidence="1 2" key="1">
    <citation type="submission" date="2024-01" db="EMBL/GenBank/DDBJ databases">
        <title>The complete chloroplast genome sequence of Lithospermum erythrorhizon: insights into the phylogenetic relationship among Boraginaceae species and the maternal lineages of purple gromwells.</title>
        <authorList>
            <person name="Okada T."/>
            <person name="Watanabe K."/>
        </authorList>
    </citation>
    <scope>NUCLEOTIDE SEQUENCE [LARGE SCALE GENOMIC DNA]</scope>
</reference>
<organism evidence="1 2">
    <name type="scientific">Lithospermum erythrorhizon</name>
    <name type="common">Purple gromwell</name>
    <name type="synonym">Lithospermum officinale var. erythrorhizon</name>
    <dbReference type="NCBI Taxonomy" id="34254"/>
    <lineage>
        <taxon>Eukaryota</taxon>
        <taxon>Viridiplantae</taxon>
        <taxon>Streptophyta</taxon>
        <taxon>Embryophyta</taxon>
        <taxon>Tracheophyta</taxon>
        <taxon>Spermatophyta</taxon>
        <taxon>Magnoliopsida</taxon>
        <taxon>eudicotyledons</taxon>
        <taxon>Gunneridae</taxon>
        <taxon>Pentapetalae</taxon>
        <taxon>asterids</taxon>
        <taxon>lamiids</taxon>
        <taxon>Boraginales</taxon>
        <taxon>Boraginaceae</taxon>
        <taxon>Boraginoideae</taxon>
        <taxon>Lithospermeae</taxon>
        <taxon>Lithospermum</taxon>
    </lineage>
</organism>
<dbReference type="AlphaFoldDB" id="A0AAV3P625"/>
<dbReference type="EMBL" id="BAABME010000781">
    <property type="protein sequence ID" value="GAA0145458.1"/>
    <property type="molecule type" value="Genomic_DNA"/>
</dbReference>
<dbReference type="Proteomes" id="UP001454036">
    <property type="component" value="Unassembled WGS sequence"/>
</dbReference>
<evidence type="ECO:0000313" key="2">
    <source>
        <dbReference type="Proteomes" id="UP001454036"/>
    </source>
</evidence>
<protein>
    <submittedName>
        <fullName evidence="1">Uncharacterized protein</fullName>
    </submittedName>
</protein>